<dbReference type="PROSITE" id="PS51257">
    <property type="entry name" value="PROKAR_LIPOPROTEIN"/>
    <property type="match status" value="1"/>
</dbReference>
<dbReference type="RefSeq" id="WP_377549470.1">
    <property type="nucleotide sequence ID" value="NZ_JBHSBN010000018.1"/>
</dbReference>
<reference evidence="2" key="1">
    <citation type="journal article" date="2019" name="Int. J. Syst. Evol. Microbiol.">
        <title>The Global Catalogue of Microorganisms (GCM) 10K type strain sequencing project: providing services to taxonomists for standard genome sequencing and annotation.</title>
        <authorList>
            <consortium name="The Broad Institute Genomics Platform"/>
            <consortium name="The Broad Institute Genome Sequencing Center for Infectious Disease"/>
            <person name="Wu L."/>
            <person name="Ma J."/>
        </authorList>
    </citation>
    <scope>NUCLEOTIDE SEQUENCE [LARGE SCALE GENOMIC DNA]</scope>
    <source>
        <strain evidence="2">2902at01</strain>
    </source>
</reference>
<evidence type="ECO:0008006" key="3">
    <source>
        <dbReference type="Google" id="ProtNLM"/>
    </source>
</evidence>
<name>A0ABV8KT18_9ACTN</name>
<accession>A0ABV8KT18</accession>
<protein>
    <recommendedName>
        <fullName evidence="3">Lipoprotein</fullName>
    </recommendedName>
</protein>
<organism evidence="1 2">
    <name type="scientific">Micromonospora zhanjiangensis</name>
    <dbReference type="NCBI Taxonomy" id="1522057"/>
    <lineage>
        <taxon>Bacteria</taxon>
        <taxon>Bacillati</taxon>
        <taxon>Actinomycetota</taxon>
        <taxon>Actinomycetes</taxon>
        <taxon>Micromonosporales</taxon>
        <taxon>Micromonosporaceae</taxon>
        <taxon>Micromonospora</taxon>
    </lineage>
</organism>
<comment type="caution">
    <text evidence="1">The sequence shown here is derived from an EMBL/GenBank/DDBJ whole genome shotgun (WGS) entry which is preliminary data.</text>
</comment>
<evidence type="ECO:0000313" key="2">
    <source>
        <dbReference type="Proteomes" id="UP001595868"/>
    </source>
</evidence>
<dbReference type="EMBL" id="JBHSBN010000018">
    <property type="protein sequence ID" value="MFC4108776.1"/>
    <property type="molecule type" value="Genomic_DNA"/>
</dbReference>
<evidence type="ECO:0000313" key="1">
    <source>
        <dbReference type="EMBL" id="MFC4108776.1"/>
    </source>
</evidence>
<sequence length="235" mass="24091">MPVLSRPFRRALAGPSVAVLLLAGCDSLDDANRAAGGRTDLVNDLASQLDRAATLTWSAEYQLPGGRTGTIAQAQRPARSAYVYPGGKLTVAPDAIAECETGGRPTCTLSAPARSDGRPALTTYAGVGRHGLIAPPVVIGLLNDAALDPTAEITQTDTTVAGRHATCVRVRNLTHAAASSFDVCLTGDGVLGKFVGVVDGNPVDLSLTGYRVGVDAEVFTLPAGAGVTDRRTGAR</sequence>
<proteinExistence type="predicted"/>
<dbReference type="Proteomes" id="UP001595868">
    <property type="component" value="Unassembled WGS sequence"/>
</dbReference>
<gene>
    <name evidence="1" type="ORF">ACFOX0_22935</name>
</gene>
<keyword evidence="2" id="KW-1185">Reference proteome</keyword>